<dbReference type="GO" id="GO:0005768">
    <property type="term" value="C:endosome"/>
    <property type="evidence" value="ECO:0007669"/>
    <property type="project" value="TreeGrafter"/>
</dbReference>
<comment type="caution">
    <text evidence="2">The sequence shown here is derived from an EMBL/GenBank/DDBJ whole genome shotgun (WGS) entry which is preliminary data.</text>
</comment>
<sequence>MSLKNLWHHRKVADGAAKACWVCYKPSTSVLITPDNKDFFYICVGHLSDRGFCQPDADEVAAAAARKKKEELDLEIEKVKREYEEKQRIKREKRKEKVEDEEKAKDKDAKKTDEENKTDEKAKDDKINELSKSKDQAQVNLGPRIFTLSKYS</sequence>
<evidence type="ECO:0000313" key="2">
    <source>
        <dbReference type="EMBL" id="KAJ4357810.1"/>
    </source>
</evidence>
<accession>A0A9W8XU94</accession>
<dbReference type="PANTHER" id="PTHR28218:SF1">
    <property type="entry name" value="VPS4-ASSOCIATED PROTEIN 1"/>
    <property type="match status" value="1"/>
</dbReference>
<protein>
    <recommendedName>
        <fullName evidence="4">DUF1742-domain-containing protein</fullName>
    </recommendedName>
</protein>
<keyword evidence="3" id="KW-1185">Reference proteome</keyword>
<dbReference type="Proteomes" id="UP001140513">
    <property type="component" value="Unassembled WGS sequence"/>
</dbReference>
<evidence type="ECO:0000313" key="3">
    <source>
        <dbReference type="Proteomes" id="UP001140513"/>
    </source>
</evidence>
<dbReference type="GeneID" id="80905916"/>
<name>A0A9W8XU94_9PLEO</name>
<evidence type="ECO:0000256" key="1">
    <source>
        <dbReference type="SAM" id="MobiDB-lite"/>
    </source>
</evidence>
<organism evidence="2 3">
    <name type="scientific">Didymosphaeria variabile</name>
    <dbReference type="NCBI Taxonomy" id="1932322"/>
    <lineage>
        <taxon>Eukaryota</taxon>
        <taxon>Fungi</taxon>
        <taxon>Dikarya</taxon>
        <taxon>Ascomycota</taxon>
        <taxon>Pezizomycotina</taxon>
        <taxon>Dothideomycetes</taxon>
        <taxon>Pleosporomycetidae</taxon>
        <taxon>Pleosporales</taxon>
        <taxon>Massarineae</taxon>
        <taxon>Didymosphaeriaceae</taxon>
        <taxon>Didymosphaeria</taxon>
    </lineage>
</organism>
<gene>
    <name evidence="2" type="ORF">N0V89_002386</name>
</gene>
<evidence type="ECO:0008006" key="4">
    <source>
        <dbReference type="Google" id="ProtNLM"/>
    </source>
</evidence>
<reference evidence="2" key="1">
    <citation type="submission" date="2022-10" db="EMBL/GenBank/DDBJ databases">
        <title>Tapping the CABI collections for fungal endophytes: first genome assemblies for Collariella, Neodidymelliopsis, Ascochyta clinopodiicola, Didymella pomorum, Didymosphaeria variabile, Neocosmospora piperis and Neocucurbitaria cava.</title>
        <authorList>
            <person name="Hill R."/>
        </authorList>
    </citation>
    <scope>NUCLEOTIDE SEQUENCE</scope>
    <source>
        <strain evidence="2">IMI 356815</strain>
    </source>
</reference>
<proteinExistence type="predicted"/>
<dbReference type="GO" id="GO:0007034">
    <property type="term" value="P:vacuolar transport"/>
    <property type="evidence" value="ECO:0007669"/>
    <property type="project" value="TreeGrafter"/>
</dbReference>
<dbReference type="EMBL" id="JAPEUX010000002">
    <property type="protein sequence ID" value="KAJ4357810.1"/>
    <property type="molecule type" value="Genomic_DNA"/>
</dbReference>
<dbReference type="PANTHER" id="PTHR28218">
    <property type="entry name" value="VPS4-ASSOCIATED PROTEIN 1"/>
    <property type="match status" value="1"/>
</dbReference>
<dbReference type="AlphaFoldDB" id="A0A9W8XU94"/>
<dbReference type="Pfam" id="PF08432">
    <property type="entry name" value="Vfa1"/>
    <property type="match status" value="1"/>
</dbReference>
<feature type="region of interest" description="Disordered" evidence="1">
    <location>
        <begin position="84"/>
        <end position="152"/>
    </location>
</feature>
<dbReference type="OrthoDB" id="2158714at2759"/>
<dbReference type="RefSeq" id="XP_056074669.1">
    <property type="nucleotide sequence ID" value="XM_056211196.1"/>
</dbReference>
<dbReference type="InterPro" id="IPR013640">
    <property type="entry name" value="Vfa1"/>
</dbReference>
<feature type="compositionally biased region" description="Basic and acidic residues" evidence="1">
    <location>
        <begin position="95"/>
        <end position="135"/>
    </location>
</feature>